<dbReference type="InterPro" id="IPR008266">
    <property type="entry name" value="Tyr_kinase_AS"/>
</dbReference>
<dbReference type="KEGG" id="psq:PUNSTDRAFT_116020"/>
<dbReference type="InterPro" id="IPR011009">
    <property type="entry name" value="Kinase-like_dom_sf"/>
</dbReference>
<dbReference type="AlphaFoldDB" id="R7S4C4"/>
<dbReference type="GeneID" id="18876783"/>
<dbReference type="Proteomes" id="UP000054196">
    <property type="component" value="Unassembled WGS sequence"/>
</dbReference>
<dbReference type="EMBL" id="JH687551">
    <property type="protein sequence ID" value="EIN05078.1"/>
    <property type="molecule type" value="Genomic_DNA"/>
</dbReference>
<feature type="domain" description="Fungal-type protein kinase" evidence="2">
    <location>
        <begin position="127"/>
        <end position="524"/>
    </location>
</feature>
<evidence type="ECO:0000313" key="4">
    <source>
        <dbReference type="Proteomes" id="UP000054196"/>
    </source>
</evidence>
<dbReference type="PANTHER" id="PTHR38248:SF2">
    <property type="entry name" value="FUNK1 11"/>
    <property type="match status" value="1"/>
</dbReference>
<gene>
    <name evidence="3" type="ORF">PUNSTDRAFT_116020</name>
</gene>
<dbReference type="Pfam" id="PF17667">
    <property type="entry name" value="Pkinase_fungal"/>
    <property type="match status" value="2"/>
</dbReference>
<feature type="domain" description="Fungal-type protein kinase" evidence="2">
    <location>
        <begin position="607"/>
        <end position="659"/>
    </location>
</feature>
<dbReference type="HOGENOM" id="CLU_011606_0_0_1"/>
<evidence type="ECO:0000259" key="2">
    <source>
        <dbReference type="Pfam" id="PF17667"/>
    </source>
</evidence>
<evidence type="ECO:0000313" key="3">
    <source>
        <dbReference type="EMBL" id="EIN05078.1"/>
    </source>
</evidence>
<feature type="compositionally biased region" description="Polar residues" evidence="1">
    <location>
        <begin position="783"/>
        <end position="794"/>
    </location>
</feature>
<dbReference type="RefSeq" id="XP_007387481.1">
    <property type="nucleotide sequence ID" value="XM_007387419.1"/>
</dbReference>
<dbReference type="Gene3D" id="1.10.510.10">
    <property type="entry name" value="Transferase(Phosphotransferase) domain 1"/>
    <property type="match status" value="1"/>
</dbReference>
<dbReference type="PANTHER" id="PTHR38248">
    <property type="entry name" value="FUNK1 6"/>
    <property type="match status" value="1"/>
</dbReference>
<dbReference type="OMA" id="SVWLCDR"/>
<protein>
    <recommendedName>
        <fullName evidence="2">Fungal-type protein kinase domain-containing protein</fullName>
    </recommendedName>
</protein>
<evidence type="ECO:0000256" key="1">
    <source>
        <dbReference type="SAM" id="MobiDB-lite"/>
    </source>
</evidence>
<dbReference type="GO" id="GO:0004672">
    <property type="term" value="F:protein kinase activity"/>
    <property type="evidence" value="ECO:0007669"/>
    <property type="project" value="InterPro"/>
</dbReference>
<dbReference type="eggNOG" id="ENOG502SJR2">
    <property type="taxonomic scope" value="Eukaryota"/>
</dbReference>
<dbReference type="OrthoDB" id="312874at2759"/>
<dbReference type="InterPro" id="IPR040976">
    <property type="entry name" value="Pkinase_fungal"/>
</dbReference>
<feature type="region of interest" description="Disordered" evidence="1">
    <location>
        <begin position="776"/>
        <end position="859"/>
    </location>
</feature>
<organism evidence="3 4">
    <name type="scientific">Punctularia strigosozonata (strain HHB-11173)</name>
    <name type="common">White-rot fungus</name>
    <dbReference type="NCBI Taxonomy" id="741275"/>
    <lineage>
        <taxon>Eukaryota</taxon>
        <taxon>Fungi</taxon>
        <taxon>Dikarya</taxon>
        <taxon>Basidiomycota</taxon>
        <taxon>Agaricomycotina</taxon>
        <taxon>Agaricomycetes</taxon>
        <taxon>Corticiales</taxon>
        <taxon>Punctulariaceae</taxon>
        <taxon>Punctularia</taxon>
    </lineage>
</organism>
<keyword evidence="4" id="KW-1185">Reference proteome</keyword>
<dbReference type="SUPFAM" id="SSF56112">
    <property type="entry name" value="Protein kinase-like (PK-like)"/>
    <property type="match status" value="1"/>
</dbReference>
<dbReference type="PROSITE" id="PS00109">
    <property type="entry name" value="PROTEIN_KINASE_TYR"/>
    <property type="match status" value="1"/>
</dbReference>
<sequence>MKTVVAAELYKHTCTVSTKEFLDHILCVEPDVAELVLDKLKAQRYVNKRWVDFPEHISAEKELYEPFLKHASEIGEMLEEFNLTPGTHVDWVNGANVVPLSDNEAAARLRSDILATLRVAPKHPERKQEQVEQPRPHWLRVQVPVEVKKDSDEATVADALAQLCRYIRLVLSEQINRRFVIGLLLCGTKLSVWLCDRSGLIGTQAVIDIHEQPLMFVRIIMSISQMPPERVGWDPDMKLLRRVKGSDAADRRAKGSGDGDDDATVVYDEGDWEVVDPTDPSVVPADFRGSIYKTRWEITVQRPDQSKQVFRTVDSLSLARSGVMCSSGTTVWEVQDVETKEFFVLKKLWRLAGSALEADLLPDLPDDAPVVKIVYSVDAYVGGALDSTVKLIRQGVTPDKPADMGDGDTSKSKKRTYEDVHVNDKVVHIAMVDDKTLHILDDFHQPEERIRSYTLMATRGFAIKRFKNISQLLDGMRDAIRGHQLLWLKEVLHRDISPGNIIVPQSDGKYAGCMIDLDHSRRMEGCRATYPFPQADDSQCETLVQMAKLGDVEISRTTASNLLACFPHAKAAFQFVTTVDETWSGERSVEDFIPTKSWPEMDDGVDSLVRTGTKAFMSAELFGGQQYCPNGSRRKPGEKLKQTVIHDIESFFWVLVYLCLTRKGNGEWREELCKDPPPGNVEAQRLHTTVYCLFDSSLDHVLQYNKREAFEDPSSVDKFVIPVFHPDLADLGDLVKEWWDLLIFSYKNYNYFTPGVLHDQVLKLFDRHSETIKARYRERLPPTTASPVTGQVASSPDAHIDAASSQETDRTLHRTKLETPRKLQIKTVPGKFGPAIPFNPTPEDDSSSPASKRPKVNRD</sequence>
<name>R7S4C4_PUNST</name>
<accession>R7S4C4</accession>
<proteinExistence type="predicted"/>
<feature type="compositionally biased region" description="Basic and acidic residues" evidence="1">
    <location>
        <begin position="807"/>
        <end position="821"/>
    </location>
</feature>
<reference evidence="4" key="1">
    <citation type="journal article" date="2012" name="Science">
        <title>The Paleozoic origin of enzymatic lignin decomposition reconstructed from 31 fungal genomes.</title>
        <authorList>
            <person name="Floudas D."/>
            <person name="Binder M."/>
            <person name="Riley R."/>
            <person name="Barry K."/>
            <person name="Blanchette R.A."/>
            <person name="Henrissat B."/>
            <person name="Martinez A.T."/>
            <person name="Otillar R."/>
            <person name="Spatafora J.W."/>
            <person name="Yadav J.S."/>
            <person name="Aerts A."/>
            <person name="Benoit I."/>
            <person name="Boyd A."/>
            <person name="Carlson A."/>
            <person name="Copeland A."/>
            <person name="Coutinho P.M."/>
            <person name="de Vries R.P."/>
            <person name="Ferreira P."/>
            <person name="Findley K."/>
            <person name="Foster B."/>
            <person name="Gaskell J."/>
            <person name="Glotzer D."/>
            <person name="Gorecki P."/>
            <person name="Heitman J."/>
            <person name="Hesse C."/>
            <person name="Hori C."/>
            <person name="Igarashi K."/>
            <person name="Jurgens J.A."/>
            <person name="Kallen N."/>
            <person name="Kersten P."/>
            <person name="Kohler A."/>
            <person name="Kuees U."/>
            <person name="Kumar T.K.A."/>
            <person name="Kuo A."/>
            <person name="LaButti K."/>
            <person name="Larrondo L.F."/>
            <person name="Lindquist E."/>
            <person name="Ling A."/>
            <person name="Lombard V."/>
            <person name="Lucas S."/>
            <person name="Lundell T."/>
            <person name="Martin R."/>
            <person name="McLaughlin D.J."/>
            <person name="Morgenstern I."/>
            <person name="Morin E."/>
            <person name="Murat C."/>
            <person name="Nagy L.G."/>
            <person name="Nolan M."/>
            <person name="Ohm R.A."/>
            <person name="Patyshakuliyeva A."/>
            <person name="Rokas A."/>
            <person name="Ruiz-Duenas F.J."/>
            <person name="Sabat G."/>
            <person name="Salamov A."/>
            <person name="Samejima M."/>
            <person name="Schmutz J."/>
            <person name="Slot J.C."/>
            <person name="St John F."/>
            <person name="Stenlid J."/>
            <person name="Sun H."/>
            <person name="Sun S."/>
            <person name="Syed K."/>
            <person name="Tsang A."/>
            <person name="Wiebenga A."/>
            <person name="Young D."/>
            <person name="Pisabarro A."/>
            <person name="Eastwood D.C."/>
            <person name="Martin F."/>
            <person name="Cullen D."/>
            <person name="Grigoriev I.V."/>
            <person name="Hibbett D.S."/>
        </authorList>
    </citation>
    <scope>NUCLEOTIDE SEQUENCE [LARGE SCALE GENOMIC DNA]</scope>
    <source>
        <strain evidence="4">HHB-11173 SS5</strain>
    </source>
</reference>